<dbReference type="PROSITE" id="PS50994">
    <property type="entry name" value="INTEGRASE"/>
    <property type="match status" value="1"/>
</dbReference>
<dbReference type="EMBL" id="JBANAX010000680">
    <property type="protein sequence ID" value="KAL1197953.1"/>
    <property type="molecule type" value="Genomic_DNA"/>
</dbReference>
<dbReference type="Gene3D" id="3.30.420.10">
    <property type="entry name" value="Ribonuclease H-like superfamily/Ribonuclease H"/>
    <property type="match status" value="2"/>
</dbReference>
<dbReference type="InterPro" id="IPR056924">
    <property type="entry name" value="SH3_Tf2-1"/>
</dbReference>
<dbReference type="Pfam" id="PF00665">
    <property type="entry name" value="rve"/>
    <property type="match status" value="1"/>
</dbReference>
<dbReference type="Pfam" id="PF24626">
    <property type="entry name" value="SH3_Tf2-1"/>
    <property type="match status" value="1"/>
</dbReference>
<protein>
    <recommendedName>
        <fullName evidence="1">Integrase catalytic domain-containing protein</fullName>
    </recommendedName>
</protein>
<dbReference type="Pfam" id="PF17921">
    <property type="entry name" value="Integrase_H2C2"/>
    <property type="match status" value="1"/>
</dbReference>
<evidence type="ECO:0000313" key="2">
    <source>
        <dbReference type="EMBL" id="KAL1197953.1"/>
    </source>
</evidence>
<organism evidence="2 3">
    <name type="scientific">Cardamine amara subsp. amara</name>
    <dbReference type="NCBI Taxonomy" id="228776"/>
    <lineage>
        <taxon>Eukaryota</taxon>
        <taxon>Viridiplantae</taxon>
        <taxon>Streptophyta</taxon>
        <taxon>Embryophyta</taxon>
        <taxon>Tracheophyta</taxon>
        <taxon>Spermatophyta</taxon>
        <taxon>Magnoliopsida</taxon>
        <taxon>eudicotyledons</taxon>
        <taxon>Gunneridae</taxon>
        <taxon>Pentapetalae</taxon>
        <taxon>rosids</taxon>
        <taxon>malvids</taxon>
        <taxon>Brassicales</taxon>
        <taxon>Brassicaceae</taxon>
        <taxon>Cardamineae</taxon>
        <taxon>Cardamine</taxon>
    </lineage>
</organism>
<feature type="domain" description="Integrase catalytic" evidence="1">
    <location>
        <begin position="68"/>
        <end position="154"/>
    </location>
</feature>
<dbReference type="PANTHER" id="PTHR35046:SF9">
    <property type="entry name" value="RNA-DIRECTED DNA POLYMERASE"/>
    <property type="match status" value="1"/>
</dbReference>
<proteinExistence type="predicted"/>
<accession>A0ABD0ZTK7</accession>
<keyword evidence="3" id="KW-1185">Reference proteome</keyword>
<dbReference type="Gene3D" id="1.10.340.70">
    <property type="match status" value="1"/>
</dbReference>
<evidence type="ECO:0000259" key="1">
    <source>
        <dbReference type="PROSITE" id="PS50994"/>
    </source>
</evidence>
<reference evidence="2 3" key="1">
    <citation type="submission" date="2024-04" db="EMBL/GenBank/DDBJ databases">
        <title>Genome assembly C_amara_ONT_v2.</title>
        <authorList>
            <person name="Yant L."/>
            <person name="Moore C."/>
            <person name="Slenker M."/>
        </authorList>
    </citation>
    <scope>NUCLEOTIDE SEQUENCE [LARGE SCALE GENOMIC DNA]</scope>
    <source>
        <tissue evidence="2">Leaf</tissue>
    </source>
</reference>
<dbReference type="InterPro" id="IPR001584">
    <property type="entry name" value="Integrase_cat-core"/>
</dbReference>
<name>A0ABD0ZTK7_CARAN</name>
<dbReference type="SUPFAM" id="SSF53098">
    <property type="entry name" value="Ribonuclease H-like"/>
    <property type="match status" value="1"/>
</dbReference>
<dbReference type="InterPro" id="IPR041588">
    <property type="entry name" value="Integrase_H2C2"/>
</dbReference>
<gene>
    <name evidence="2" type="ORF">V5N11_013641</name>
</gene>
<dbReference type="InterPro" id="IPR036397">
    <property type="entry name" value="RNaseH_sf"/>
</dbReference>
<comment type="caution">
    <text evidence="2">The sequence shown here is derived from an EMBL/GenBank/DDBJ whole genome shotgun (WGS) entry which is preliminary data.</text>
</comment>
<sequence>MRDLLVREAHGEGLMRHFRITKTLKVMQEHFYWPHMKRDVERVCGRCVTCKQAKSKVQSQGLYTPLPIPTQPWNDISMDFLLELPCTRIGKGSIFVVVDRFSKMAHFIACHKTDDAAHVANLFLKEIVRIHGMPRTIVSDRQTEIVNRTLSTLLCALIKKNLKTWEDFLPHIEFAYNRSMHSATKFYPFEIVYGFNHISPLDLTTLPLRDQVWIHLRKERFPFERKSKLQPRIDDPFRVTKKINDNAYQLDLQDEPDLRSNPFQEEGDDVIMEENKMQLEPGEEIHGVKEILAVPSGPMTRAKAKAFQDSINGLLAQVQDHQASKLKYIGYQNMLMAIPSQVD</sequence>
<dbReference type="PANTHER" id="PTHR35046">
    <property type="entry name" value="ZINC KNUCKLE (CCHC-TYPE) FAMILY PROTEIN"/>
    <property type="match status" value="1"/>
</dbReference>
<evidence type="ECO:0000313" key="3">
    <source>
        <dbReference type="Proteomes" id="UP001558713"/>
    </source>
</evidence>
<dbReference type="InterPro" id="IPR012337">
    <property type="entry name" value="RNaseH-like_sf"/>
</dbReference>
<dbReference type="AlphaFoldDB" id="A0ABD0ZTK7"/>
<dbReference type="Proteomes" id="UP001558713">
    <property type="component" value="Unassembled WGS sequence"/>
</dbReference>